<reference evidence="6 7" key="1">
    <citation type="submission" date="2016-06" db="EMBL/GenBank/DDBJ databases">
        <authorList>
            <person name="Kjaerup R.B."/>
            <person name="Dalgaard T.S."/>
            <person name="Juul-Madsen H.R."/>
        </authorList>
    </citation>
    <scope>NUCLEOTIDE SEQUENCE [LARGE SCALE GENOMIC DNA]</scope>
    <source>
        <strain evidence="6 7">DSM 43363</strain>
    </source>
</reference>
<gene>
    <name evidence="6" type="ORF">GA0070608_5638</name>
</gene>
<dbReference type="GO" id="GO:0008171">
    <property type="term" value="F:O-methyltransferase activity"/>
    <property type="evidence" value="ECO:0007669"/>
    <property type="project" value="InterPro"/>
</dbReference>
<keyword evidence="6" id="KW-0830">Ubiquinone</keyword>
<dbReference type="InterPro" id="IPR036388">
    <property type="entry name" value="WH-like_DNA-bd_sf"/>
</dbReference>
<dbReference type="GO" id="GO:0046983">
    <property type="term" value="F:protein dimerization activity"/>
    <property type="evidence" value="ECO:0007669"/>
    <property type="project" value="InterPro"/>
</dbReference>
<evidence type="ECO:0000259" key="5">
    <source>
        <dbReference type="Pfam" id="PF08100"/>
    </source>
</evidence>
<dbReference type="PANTHER" id="PTHR43712:SF2">
    <property type="entry name" value="O-METHYLTRANSFERASE CICE"/>
    <property type="match status" value="1"/>
</dbReference>
<dbReference type="Gene3D" id="1.10.10.10">
    <property type="entry name" value="Winged helix-like DNA-binding domain superfamily/Winged helix DNA-binding domain"/>
    <property type="match status" value="1"/>
</dbReference>
<keyword evidence="2" id="KW-0808">Transferase</keyword>
<dbReference type="InterPro" id="IPR001077">
    <property type="entry name" value="COMT_C"/>
</dbReference>
<keyword evidence="1 6" id="KW-0489">Methyltransferase</keyword>
<sequence>MPRVGSNGRVHDGRTAGCVVPYVMINPTPLMRLVAGVWGFKTLAVGVELGLFTRLANGRTLTVDEVATEFGLAERPADLLLAASASLGLLEKAGDGYRNSELAEQFLVEGRPYYFGAQIRYSDLRTYLPWHRIGEALRTDRPLTWDPQAQQSMFDTTDPQMLLEFWDAMYSTSSFTARALADAYDFGAHTRLLDVGGGAGAFPIEFCRRLPDLRATILDLPHVCVRAEERIAEAGLSGRIGTVGGDFLADPGLPDGHDVILLSMILHDWDEPTNRALLAKCHAALPAGGAIVICELLLNDERTGPPEAALMGMNMLVETEGGKNYSGAEYAAWLADAGFVDVHTVPFDAPGANGAVVARRA</sequence>
<dbReference type="Pfam" id="PF00891">
    <property type="entry name" value="Methyltransf_2"/>
    <property type="match status" value="1"/>
</dbReference>
<dbReference type="AlphaFoldDB" id="A0A1C6W4M9"/>
<dbReference type="CDD" id="cd02440">
    <property type="entry name" value="AdoMet_MTases"/>
    <property type="match status" value="1"/>
</dbReference>
<dbReference type="PROSITE" id="PS51683">
    <property type="entry name" value="SAM_OMT_II"/>
    <property type="match status" value="1"/>
</dbReference>
<evidence type="ECO:0000256" key="3">
    <source>
        <dbReference type="ARBA" id="ARBA00022691"/>
    </source>
</evidence>
<evidence type="ECO:0000313" key="7">
    <source>
        <dbReference type="Proteomes" id="UP000199343"/>
    </source>
</evidence>
<protein>
    <submittedName>
        <fullName evidence="6">Ubiquinone/menaquinone biosynthesis C-methylase UbiE</fullName>
    </submittedName>
</protein>
<dbReference type="GO" id="GO:0032259">
    <property type="term" value="P:methylation"/>
    <property type="evidence" value="ECO:0007669"/>
    <property type="project" value="UniProtKB-KW"/>
</dbReference>
<dbReference type="InterPro" id="IPR029063">
    <property type="entry name" value="SAM-dependent_MTases_sf"/>
</dbReference>
<dbReference type="EMBL" id="FMIC01000002">
    <property type="protein sequence ID" value="SCL73364.1"/>
    <property type="molecule type" value="Genomic_DNA"/>
</dbReference>
<dbReference type="PANTHER" id="PTHR43712">
    <property type="entry name" value="PUTATIVE (AFU_ORTHOLOGUE AFUA_4G14580)-RELATED"/>
    <property type="match status" value="1"/>
</dbReference>
<evidence type="ECO:0000313" key="6">
    <source>
        <dbReference type="EMBL" id="SCL73364.1"/>
    </source>
</evidence>
<proteinExistence type="predicted"/>
<keyword evidence="3" id="KW-0949">S-adenosyl-L-methionine</keyword>
<dbReference type="Proteomes" id="UP000199343">
    <property type="component" value="Unassembled WGS sequence"/>
</dbReference>
<dbReference type="InterPro" id="IPR036390">
    <property type="entry name" value="WH_DNA-bd_sf"/>
</dbReference>
<accession>A0A1C6W4M9</accession>
<evidence type="ECO:0000256" key="2">
    <source>
        <dbReference type="ARBA" id="ARBA00022679"/>
    </source>
</evidence>
<organism evidence="6 7">
    <name type="scientific">Micromonospora peucetia</name>
    <dbReference type="NCBI Taxonomy" id="47871"/>
    <lineage>
        <taxon>Bacteria</taxon>
        <taxon>Bacillati</taxon>
        <taxon>Actinomycetota</taxon>
        <taxon>Actinomycetes</taxon>
        <taxon>Micromonosporales</taxon>
        <taxon>Micromonosporaceae</taxon>
        <taxon>Micromonospora</taxon>
    </lineage>
</organism>
<dbReference type="InterPro" id="IPR016461">
    <property type="entry name" value="COMT-like"/>
</dbReference>
<dbReference type="SUPFAM" id="SSF46785">
    <property type="entry name" value="Winged helix' DNA-binding domain"/>
    <property type="match status" value="1"/>
</dbReference>
<dbReference type="Pfam" id="PF08100">
    <property type="entry name" value="Dimerisation"/>
    <property type="match status" value="1"/>
</dbReference>
<dbReference type="STRING" id="47871.GA0070608_5638"/>
<dbReference type="Gene3D" id="3.40.50.150">
    <property type="entry name" value="Vaccinia Virus protein VP39"/>
    <property type="match status" value="1"/>
</dbReference>
<feature type="domain" description="O-methyltransferase C-terminal" evidence="4">
    <location>
        <begin position="130"/>
        <end position="339"/>
    </location>
</feature>
<evidence type="ECO:0000259" key="4">
    <source>
        <dbReference type="Pfam" id="PF00891"/>
    </source>
</evidence>
<name>A0A1C6W4M9_9ACTN</name>
<evidence type="ECO:0000256" key="1">
    <source>
        <dbReference type="ARBA" id="ARBA00022603"/>
    </source>
</evidence>
<dbReference type="SUPFAM" id="SSF53335">
    <property type="entry name" value="S-adenosyl-L-methionine-dependent methyltransferases"/>
    <property type="match status" value="1"/>
</dbReference>
<feature type="domain" description="O-methyltransferase dimerisation" evidence="5">
    <location>
        <begin position="31"/>
        <end position="108"/>
    </location>
</feature>
<dbReference type="InterPro" id="IPR012967">
    <property type="entry name" value="COMT_dimerisation"/>
</dbReference>